<dbReference type="EC" id="6.3.4.19" evidence="8"/>
<comment type="function">
    <text evidence="8">Ligates lysine onto the cytidine present at position 34 of the AUA codon-specific tRNA(Ile) that contains the anticodon CAU, in an ATP-dependent manner. Cytidine is converted to lysidine, thus changing the amino acid specificity of the tRNA from methionine to isoleucine.</text>
</comment>
<evidence type="ECO:0000256" key="9">
    <source>
        <dbReference type="SAM" id="Coils"/>
    </source>
</evidence>
<dbReference type="SMART" id="SM00977">
    <property type="entry name" value="TilS_C"/>
    <property type="match status" value="1"/>
</dbReference>
<evidence type="ECO:0000256" key="3">
    <source>
        <dbReference type="ARBA" id="ARBA00022598"/>
    </source>
</evidence>
<evidence type="ECO:0000256" key="4">
    <source>
        <dbReference type="ARBA" id="ARBA00022694"/>
    </source>
</evidence>
<evidence type="ECO:0000256" key="8">
    <source>
        <dbReference type="HAMAP-Rule" id="MF_01161"/>
    </source>
</evidence>
<dbReference type="AlphaFoldDB" id="A0A7H1DUC7"/>
<dbReference type="InterPro" id="IPR012795">
    <property type="entry name" value="tRNA_Ile_lys_synt_N"/>
</dbReference>
<dbReference type="Proteomes" id="UP000516438">
    <property type="component" value="Chromosome"/>
</dbReference>
<dbReference type="PANTHER" id="PTHR43033:SF1">
    <property type="entry name" value="TRNA(ILE)-LYSIDINE SYNTHASE-RELATED"/>
    <property type="match status" value="1"/>
</dbReference>
<evidence type="ECO:0000313" key="11">
    <source>
        <dbReference type="EMBL" id="QNS40585.1"/>
    </source>
</evidence>
<dbReference type="GO" id="GO:0005524">
    <property type="term" value="F:ATP binding"/>
    <property type="evidence" value="ECO:0007669"/>
    <property type="project" value="UniProtKB-UniRule"/>
</dbReference>
<dbReference type="GO" id="GO:0032267">
    <property type="term" value="F:tRNA(Ile)-lysidine synthase activity"/>
    <property type="evidence" value="ECO:0007669"/>
    <property type="project" value="UniProtKB-EC"/>
</dbReference>
<comment type="similarity">
    <text evidence="8">Belongs to the tRNA(Ile)-lysidine synthase family.</text>
</comment>
<reference evidence="11 12" key="1">
    <citation type="submission" date="2020-07" db="EMBL/GenBank/DDBJ databases">
        <title>Complete genome and description of Chryseobacterium manosquense strain Marseille-Q2069 sp. nov.</title>
        <authorList>
            <person name="Boxberger M."/>
        </authorList>
    </citation>
    <scope>NUCLEOTIDE SEQUENCE [LARGE SCALE GENOMIC DNA]</scope>
    <source>
        <strain evidence="11 12">Marseille-Q2069</strain>
    </source>
</reference>
<dbReference type="RefSeq" id="WP_188320603.1">
    <property type="nucleotide sequence ID" value="NZ_CP060203.1"/>
</dbReference>
<dbReference type="InterPro" id="IPR014729">
    <property type="entry name" value="Rossmann-like_a/b/a_fold"/>
</dbReference>
<keyword evidence="9" id="KW-0175">Coiled coil</keyword>
<evidence type="ECO:0000256" key="7">
    <source>
        <dbReference type="ARBA" id="ARBA00048539"/>
    </source>
</evidence>
<keyword evidence="2 8" id="KW-0963">Cytoplasm</keyword>
<evidence type="ECO:0000313" key="12">
    <source>
        <dbReference type="Proteomes" id="UP000516438"/>
    </source>
</evidence>
<evidence type="ECO:0000256" key="6">
    <source>
        <dbReference type="ARBA" id="ARBA00022840"/>
    </source>
</evidence>
<evidence type="ECO:0000256" key="2">
    <source>
        <dbReference type="ARBA" id="ARBA00022490"/>
    </source>
</evidence>
<evidence type="ECO:0000259" key="10">
    <source>
        <dbReference type="SMART" id="SM00977"/>
    </source>
</evidence>
<dbReference type="InterPro" id="IPR011063">
    <property type="entry name" value="TilS/TtcA_N"/>
</dbReference>
<sequence>MLTKETFNLALRNLLQNPESSHFLLAVSGGADSMALLQLFYSSRFKIQVAHVNYHLRGKDSDADQQLVQDFCSENNIPFHLYEVSDKDQKPENSIQNWARNLRYDFFRKIQKTENLDYLVTAHHLNDQLETFLINLSKASGIHGLSGIPANEKQILRPLLNFTKDEIYAFAEANNLEFREDVSNQKNDYLRNFIRNEIAPKLFETNENFLQNFAKSLNFLNQTKRFVEEKIQQIERELISEKDHVLYLNKAKFAEQDDLTKFEILRKFGFQDEKEIAKIFNADKGKTFNSAEFQLLVDRENFVFIEHTSNQNSTENSEEIIIAESLSSINNREISLSKWIINENETHWVYDEEKLIFPLKLRKKKTGDLIFPIGMIGKKTVSKFFKDEKIPILARQKIWLLCNGNDEVMGILPHRQDRRFSANQDTKSTIKIKF</sequence>
<dbReference type="KEGG" id="cmaq:H0S70_09395"/>
<comment type="catalytic activity">
    <reaction evidence="7 8">
        <text>cytidine(34) in tRNA(Ile2) + L-lysine + ATP = lysidine(34) in tRNA(Ile2) + AMP + diphosphate + H(+)</text>
        <dbReference type="Rhea" id="RHEA:43744"/>
        <dbReference type="Rhea" id="RHEA-COMP:10625"/>
        <dbReference type="Rhea" id="RHEA-COMP:10670"/>
        <dbReference type="ChEBI" id="CHEBI:15378"/>
        <dbReference type="ChEBI" id="CHEBI:30616"/>
        <dbReference type="ChEBI" id="CHEBI:32551"/>
        <dbReference type="ChEBI" id="CHEBI:33019"/>
        <dbReference type="ChEBI" id="CHEBI:82748"/>
        <dbReference type="ChEBI" id="CHEBI:83665"/>
        <dbReference type="ChEBI" id="CHEBI:456215"/>
        <dbReference type="EC" id="6.3.4.19"/>
    </reaction>
</comment>
<name>A0A7H1DUC7_9FLAO</name>
<dbReference type="EMBL" id="CP060203">
    <property type="protein sequence ID" value="QNS40585.1"/>
    <property type="molecule type" value="Genomic_DNA"/>
</dbReference>
<feature type="binding site" evidence="8">
    <location>
        <begin position="28"/>
        <end position="33"/>
    </location>
    <ligand>
        <name>ATP</name>
        <dbReference type="ChEBI" id="CHEBI:30616"/>
    </ligand>
</feature>
<dbReference type="GO" id="GO:0005737">
    <property type="term" value="C:cytoplasm"/>
    <property type="evidence" value="ECO:0007669"/>
    <property type="project" value="UniProtKB-SubCell"/>
</dbReference>
<comment type="domain">
    <text evidence="8">The N-terminal region contains the highly conserved SGGXDS motif, predicted to be a P-loop motif involved in ATP binding.</text>
</comment>
<dbReference type="Pfam" id="PF01171">
    <property type="entry name" value="ATP_bind_3"/>
    <property type="match status" value="1"/>
</dbReference>
<evidence type="ECO:0000256" key="1">
    <source>
        <dbReference type="ARBA" id="ARBA00004496"/>
    </source>
</evidence>
<dbReference type="SUPFAM" id="SSF56037">
    <property type="entry name" value="PheT/TilS domain"/>
    <property type="match status" value="1"/>
</dbReference>
<dbReference type="NCBIfam" id="TIGR02433">
    <property type="entry name" value="lysidine_TilS_C"/>
    <property type="match status" value="1"/>
</dbReference>
<keyword evidence="6 8" id="KW-0067">ATP-binding</keyword>
<organism evidence="11 12">
    <name type="scientific">Chryseobacterium manosquense</name>
    <dbReference type="NCBI Taxonomy" id="2754694"/>
    <lineage>
        <taxon>Bacteria</taxon>
        <taxon>Pseudomonadati</taxon>
        <taxon>Bacteroidota</taxon>
        <taxon>Flavobacteriia</taxon>
        <taxon>Flavobacteriales</taxon>
        <taxon>Weeksellaceae</taxon>
        <taxon>Chryseobacterium group</taxon>
        <taxon>Chryseobacterium</taxon>
    </lineage>
</organism>
<keyword evidence="3 8" id="KW-0436">Ligase</keyword>
<feature type="coiled-coil region" evidence="9">
    <location>
        <begin position="217"/>
        <end position="244"/>
    </location>
</feature>
<dbReference type="InterPro" id="IPR012796">
    <property type="entry name" value="Lysidine-tRNA-synth_C"/>
</dbReference>
<evidence type="ECO:0000256" key="5">
    <source>
        <dbReference type="ARBA" id="ARBA00022741"/>
    </source>
</evidence>
<accession>A0A7H1DUC7</accession>
<gene>
    <name evidence="8 11" type="primary">tilS</name>
    <name evidence="11" type="ORF">H0S70_09395</name>
</gene>
<feature type="domain" description="Lysidine-tRNA(Ile) synthetase C-terminal" evidence="10">
    <location>
        <begin position="359"/>
        <end position="432"/>
    </location>
</feature>
<comment type="subcellular location">
    <subcellularLocation>
        <location evidence="1 8">Cytoplasm</location>
    </subcellularLocation>
</comment>
<dbReference type="NCBIfam" id="TIGR02432">
    <property type="entry name" value="lysidine_TilS_N"/>
    <property type="match status" value="1"/>
</dbReference>
<dbReference type="HAMAP" id="MF_01161">
    <property type="entry name" value="tRNA_Ile_lys_synt"/>
    <property type="match status" value="1"/>
</dbReference>
<dbReference type="SUPFAM" id="SSF52402">
    <property type="entry name" value="Adenine nucleotide alpha hydrolases-like"/>
    <property type="match status" value="1"/>
</dbReference>
<keyword evidence="4 8" id="KW-0819">tRNA processing</keyword>
<dbReference type="CDD" id="cd01992">
    <property type="entry name" value="TilS_N"/>
    <property type="match status" value="1"/>
</dbReference>
<dbReference type="Gene3D" id="3.40.50.620">
    <property type="entry name" value="HUPs"/>
    <property type="match status" value="1"/>
</dbReference>
<proteinExistence type="inferred from homology"/>
<dbReference type="InterPro" id="IPR012094">
    <property type="entry name" value="tRNA_Ile_lys_synt"/>
</dbReference>
<dbReference type="GO" id="GO:0006400">
    <property type="term" value="P:tRNA modification"/>
    <property type="evidence" value="ECO:0007669"/>
    <property type="project" value="UniProtKB-UniRule"/>
</dbReference>
<keyword evidence="5 8" id="KW-0547">Nucleotide-binding</keyword>
<dbReference type="PANTHER" id="PTHR43033">
    <property type="entry name" value="TRNA(ILE)-LYSIDINE SYNTHASE-RELATED"/>
    <property type="match status" value="1"/>
</dbReference>
<protein>
    <recommendedName>
        <fullName evidence="8">tRNA(Ile)-lysidine synthase</fullName>
        <ecNumber evidence="8">6.3.4.19</ecNumber>
    </recommendedName>
    <alternativeName>
        <fullName evidence="8">tRNA(Ile)-2-lysyl-cytidine synthase</fullName>
    </alternativeName>
    <alternativeName>
        <fullName evidence="8">tRNA(Ile)-lysidine synthetase</fullName>
    </alternativeName>
</protein>
<keyword evidence="12" id="KW-1185">Reference proteome</keyword>